<name>A0A165BBL7_9APHY</name>
<proteinExistence type="predicted"/>
<dbReference type="InParanoid" id="A0A165BBL7"/>
<keyword evidence="2" id="KW-1185">Reference proteome</keyword>
<dbReference type="AlphaFoldDB" id="A0A165BBL7"/>
<sequence>MANLVRSAKSGSDWTDNDLDAYNIQIRFEDAATFFGTDNLPLPAVDEEILTTQEAEDMVHDNNAELINLLDLAMKPRSAEDSAVVDFAVQLFRQLGYAKRHRVARTRKDIPLFICGEWRHAKTDVCLVDRLHNDILLVVQEDKRFTPDDLCEPRAQLIYEVIAAFDYNNRLRQSAGEATVEFKIMPGIVLVGTTPTFYKIPVTESLVRDMHHGTYPTETTIVSAHVPTLSRPNRRYSEGMKPLDNRQAILRCCEGFKGVVGIQDLYSPEAISSCHTSIRDLPAKRMRRSMLGRA</sequence>
<reference evidence="1 2" key="1">
    <citation type="journal article" date="2016" name="Mol. Biol. Evol.">
        <title>Comparative Genomics of Early-Diverging Mushroom-Forming Fungi Provides Insights into the Origins of Lignocellulose Decay Capabilities.</title>
        <authorList>
            <person name="Nagy L.G."/>
            <person name="Riley R."/>
            <person name="Tritt A."/>
            <person name="Adam C."/>
            <person name="Daum C."/>
            <person name="Floudas D."/>
            <person name="Sun H."/>
            <person name="Yadav J.S."/>
            <person name="Pangilinan J."/>
            <person name="Larsson K.H."/>
            <person name="Matsuura K."/>
            <person name="Barry K."/>
            <person name="Labutti K."/>
            <person name="Kuo R."/>
            <person name="Ohm R.A."/>
            <person name="Bhattacharya S.S."/>
            <person name="Shirouzu T."/>
            <person name="Yoshinaga Y."/>
            <person name="Martin F.M."/>
            <person name="Grigoriev I.V."/>
            <person name="Hibbett D.S."/>
        </authorList>
    </citation>
    <scope>NUCLEOTIDE SEQUENCE [LARGE SCALE GENOMIC DNA]</scope>
    <source>
        <strain evidence="1 2">93-53</strain>
    </source>
</reference>
<evidence type="ECO:0000313" key="1">
    <source>
        <dbReference type="EMBL" id="KZT00684.1"/>
    </source>
</evidence>
<dbReference type="GeneID" id="63822994"/>
<evidence type="ECO:0000313" key="2">
    <source>
        <dbReference type="Proteomes" id="UP000076871"/>
    </source>
</evidence>
<organism evidence="1 2">
    <name type="scientific">Laetiporus sulphureus 93-53</name>
    <dbReference type="NCBI Taxonomy" id="1314785"/>
    <lineage>
        <taxon>Eukaryota</taxon>
        <taxon>Fungi</taxon>
        <taxon>Dikarya</taxon>
        <taxon>Basidiomycota</taxon>
        <taxon>Agaricomycotina</taxon>
        <taxon>Agaricomycetes</taxon>
        <taxon>Polyporales</taxon>
        <taxon>Laetiporus</taxon>
    </lineage>
</organism>
<dbReference type="RefSeq" id="XP_040758424.1">
    <property type="nucleotide sequence ID" value="XM_040905965.1"/>
</dbReference>
<dbReference type="EMBL" id="KV427679">
    <property type="protein sequence ID" value="KZT00684.1"/>
    <property type="molecule type" value="Genomic_DNA"/>
</dbReference>
<gene>
    <name evidence="1" type="ORF">LAESUDRAFT_687714</name>
</gene>
<accession>A0A165BBL7</accession>
<protein>
    <submittedName>
        <fullName evidence="1">Uncharacterized protein</fullName>
    </submittedName>
</protein>
<dbReference type="Proteomes" id="UP000076871">
    <property type="component" value="Unassembled WGS sequence"/>
</dbReference>
<dbReference type="OrthoDB" id="3253976at2759"/>